<protein>
    <submittedName>
        <fullName evidence="10">ABC transporter permease</fullName>
    </submittedName>
</protein>
<keyword evidence="4 7" id="KW-0812">Transmembrane</keyword>
<evidence type="ECO:0000313" key="10">
    <source>
        <dbReference type="EMBL" id="OHX11708.1"/>
    </source>
</evidence>
<comment type="subcellular location">
    <subcellularLocation>
        <location evidence="1">Cell membrane</location>
        <topology evidence="1">Multi-pass membrane protein</topology>
    </subcellularLocation>
</comment>
<evidence type="ECO:0000256" key="1">
    <source>
        <dbReference type="ARBA" id="ARBA00004651"/>
    </source>
</evidence>
<dbReference type="EMBL" id="MKCS01000002">
    <property type="protein sequence ID" value="OHX11708.1"/>
    <property type="molecule type" value="Genomic_DNA"/>
</dbReference>
<dbReference type="PANTHER" id="PTHR43738:SF1">
    <property type="entry name" value="HEMIN TRANSPORT SYSTEM PERMEASE PROTEIN HRTB-RELATED"/>
    <property type="match status" value="1"/>
</dbReference>
<keyword evidence="5 7" id="KW-1133">Transmembrane helix</keyword>
<dbReference type="GO" id="GO:0005886">
    <property type="term" value="C:plasma membrane"/>
    <property type="evidence" value="ECO:0007669"/>
    <property type="project" value="UniProtKB-SubCell"/>
</dbReference>
<organism evidence="10 11">
    <name type="scientific">Chromobacterium sphagni</name>
    <dbReference type="NCBI Taxonomy" id="1903179"/>
    <lineage>
        <taxon>Bacteria</taxon>
        <taxon>Pseudomonadati</taxon>
        <taxon>Pseudomonadota</taxon>
        <taxon>Betaproteobacteria</taxon>
        <taxon>Neisseriales</taxon>
        <taxon>Chromobacteriaceae</taxon>
        <taxon>Chromobacterium</taxon>
    </lineage>
</organism>
<dbReference type="InterPro" id="IPR003838">
    <property type="entry name" value="ABC3_permease_C"/>
</dbReference>
<evidence type="ECO:0000256" key="5">
    <source>
        <dbReference type="ARBA" id="ARBA00022989"/>
    </source>
</evidence>
<dbReference type="Proteomes" id="UP000180088">
    <property type="component" value="Unassembled WGS sequence"/>
</dbReference>
<name>A0A1S1WWP1_9NEIS</name>
<keyword evidence="2" id="KW-0813">Transport</keyword>
<evidence type="ECO:0000313" key="11">
    <source>
        <dbReference type="Proteomes" id="UP000180088"/>
    </source>
</evidence>
<evidence type="ECO:0000256" key="7">
    <source>
        <dbReference type="SAM" id="Phobius"/>
    </source>
</evidence>
<dbReference type="InterPro" id="IPR051125">
    <property type="entry name" value="ABC-4/HrtB_transporter"/>
</dbReference>
<feature type="domain" description="MacB-like periplasmic core" evidence="9">
    <location>
        <begin position="25"/>
        <end position="229"/>
    </location>
</feature>
<evidence type="ECO:0000259" key="9">
    <source>
        <dbReference type="Pfam" id="PF12704"/>
    </source>
</evidence>
<dbReference type="Pfam" id="PF12704">
    <property type="entry name" value="MacB_PCD"/>
    <property type="match status" value="1"/>
</dbReference>
<comment type="caution">
    <text evidence="10">The sequence shown here is derived from an EMBL/GenBank/DDBJ whole genome shotgun (WGS) entry which is preliminary data.</text>
</comment>
<evidence type="ECO:0000256" key="4">
    <source>
        <dbReference type="ARBA" id="ARBA00022692"/>
    </source>
</evidence>
<feature type="transmembrane region" description="Helical" evidence="7">
    <location>
        <begin position="21"/>
        <end position="46"/>
    </location>
</feature>
<evidence type="ECO:0000256" key="2">
    <source>
        <dbReference type="ARBA" id="ARBA00022448"/>
    </source>
</evidence>
<dbReference type="OrthoDB" id="127862at2"/>
<dbReference type="RefSeq" id="WP_071116733.1">
    <property type="nucleotide sequence ID" value="NZ_MKCS01000002.1"/>
</dbReference>
<sequence>MKYGGILRIGFKLLVNDRAKFTALLIGITFAVFLMMQMTAMFAGILNRAYSTVTNIGASMWVMDPAVNTATSPIPMPDYLLDAVRSMDGVSYAVPIYIGGAQVRLASGDYQSVTVIGLDDTSLFGRPEVEQGKIADIYAENSFLVVDDAEFPKLENPKIGTEFELNDFRGVIVGIAKVASNGLNGVPTLYTTYFRAIQYIPSTRFTMSYVLLQPKSDAAVAGIQDQVKKLGYLALTKDAFKEHIADFYTYQTGIGTNILLMTVISFIVGLSISGQTFYSFILENLEKFGALKAIGAKGRELVVMILFMATFTAITGFGLGIGLITLLITIARSQLPNYAAIITFWNLALAFGMVVVIAAISSYFAIRRVLKIEPFDIFRG</sequence>
<gene>
    <name evidence="10" type="ORF">BI347_18885</name>
</gene>
<dbReference type="InterPro" id="IPR025857">
    <property type="entry name" value="MacB_PCD"/>
</dbReference>
<accession>A0A1S1WWP1</accession>
<feature type="transmembrane region" description="Helical" evidence="7">
    <location>
        <begin position="258"/>
        <end position="281"/>
    </location>
</feature>
<evidence type="ECO:0000256" key="6">
    <source>
        <dbReference type="ARBA" id="ARBA00023136"/>
    </source>
</evidence>
<feature type="domain" description="ABC3 transporter permease C-terminal" evidence="8">
    <location>
        <begin position="261"/>
        <end position="374"/>
    </location>
</feature>
<dbReference type="Pfam" id="PF02687">
    <property type="entry name" value="FtsX"/>
    <property type="match status" value="1"/>
</dbReference>
<keyword evidence="3" id="KW-1003">Cell membrane</keyword>
<evidence type="ECO:0000259" key="8">
    <source>
        <dbReference type="Pfam" id="PF02687"/>
    </source>
</evidence>
<evidence type="ECO:0000256" key="3">
    <source>
        <dbReference type="ARBA" id="ARBA00022475"/>
    </source>
</evidence>
<dbReference type="PANTHER" id="PTHR43738">
    <property type="entry name" value="ABC TRANSPORTER, MEMBRANE PROTEIN"/>
    <property type="match status" value="1"/>
</dbReference>
<dbReference type="STRING" id="1903179.BI347_18885"/>
<reference evidence="10 11" key="1">
    <citation type="submission" date="2016-09" db="EMBL/GenBank/DDBJ databases">
        <title>Chromobacterium muskegensis sp. nov., an insecticidal bacterium isolated from Sphagnum bogs.</title>
        <authorList>
            <person name="Sparks M.E."/>
            <person name="Blackburn M.B."/>
            <person name="Gundersen-Rindal D.E."/>
            <person name="Mitchell A."/>
            <person name="Farrar R."/>
            <person name="Kuhar D."/>
        </authorList>
    </citation>
    <scope>NUCLEOTIDE SEQUENCE [LARGE SCALE GENOMIC DNA]</scope>
    <source>
        <strain evidence="10 11">37-2</strain>
    </source>
</reference>
<proteinExistence type="predicted"/>
<feature type="transmembrane region" description="Helical" evidence="7">
    <location>
        <begin position="301"/>
        <end position="330"/>
    </location>
</feature>
<feature type="transmembrane region" description="Helical" evidence="7">
    <location>
        <begin position="342"/>
        <end position="366"/>
    </location>
</feature>
<keyword evidence="6 7" id="KW-0472">Membrane</keyword>
<dbReference type="AlphaFoldDB" id="A0A1S1WWP1"/>